<evidence type="ECO:0000256" key="7">
    <source>
        <dbReference type="ARBA" id="ARBA00023237"/>
    </source>
</evidence>
<keyword evidence="3" id="KW-1134">Transmembrane beta strand</keyword>
<proteinExistence type="inferred from homology"/>
<comment type="subcellular location">
    <subcellularLocation>
        <location evidence="1">Cell outer membrane</location>
        <topology evidence="1">Multi-pass membrane protein</topology>
    </subcellularLocation>
</comment>
<evidence type="ECO:0000256" key="6">
    <source>
        <dbReference type="ARBA" id="ARBA00023136"/>
    </source>
</evidence>
<gene>
    <name evidence="9" type="ORF">DSLASN_00540</name>
</gene>
<dbReference type="Proteomes" id="UP001320148">
    <property type="component" value="Chromosome"/>
</dbReference>
<dbReference type="EMBL" id="AP024488">
    <property type="protein sequence ID" value="BCS94422.1"/>
    <property type="molecule type" value="Genomic_DNA"/>
</dbReference>
<keyword evidence="10" id="KW-1185">Reference proteome</keyword>
<reference evidence="9 10" key="1">
    <citation type="submission" date="2021-02" db="EMBL/GenBank/DDBJ databases">
        <title>Complete genome of Desulfoluna sp. strain ASN36.</title>
        <authorList>
            <person name="Takahashi A."/>
            <person name="Kojima H."/>
            <person name="Fukui M."/>
        </authorList>
    </citation>
    <scope>NUCLEOTIDE SEQUENCE [LARGE SCALE GENOMIC DNA]</scope>
    <source>
        <strain evidence="9 10">ASN36</strain>
    </source>
</reference>
<comment type="similarity">
    <text evidence="2">Belongs to the OmpP1/FadL family.</text>
</comment>
<accession>A0ABM7PB59</accession>
<evidence type="ECO:0000313" key="9">
    <source>
        <dbReference type="EMBL" id="BCS94422.1"/>
    </source>
</evidence>
<feature type="signal peptide" evidence="8">
    <location>
        <begin position="1"/>
        <end position="24"/>
    </location>
</feature>
<sequence>MQKLISRMGAGFSMALLLSTTAIASMVENQSSLSAEFSRMPARVAASDSTDAAIYNPAGTAWLEDGLHLSLTGQIVPKDWRHSFEGETFGTTTPSYVPHLFGVYRKGKLGAYAAVAAFGGLGEVTYDDGFSMGRMGPFDLTFHDKTELTYIVPGITTGVSYQISDTLAVSGGVRAIMGVMDGKVDGGNVLEASADASGVAPIFGLSWKATDRLDLALRHEMRTKLEYSVDTLGGNHPLLPVVGSMVGDTFRQDFPAQTAIGAMYHITPKWRVAMDGTVAWQKNADRGGAEDQLGNGYYLAYAVEYDLSPKWTLSAGYIMCDPKDNQESMLTVNPKLEYQALAAGFKYNHSDTLSFNVGVSPYFYDDYTDERGIKMEKETINIGIGVEWRM</sequence>
<organism evidence="9 10">
    <name type="scientific">Desulfoluna limicola</name>
    <dbReference type="NCBI Taxonomy" id="2810562"/>
    <lineage>
        <taxon>Bacteria</taxon>
        <taxon>Pseudomonadati</taxon>
        <taxon>Thermodesulfobacteriota</taxon>
        <taxon>Desulfobacteria</taxon>
        <taxon>Desulfobacterales</taxon>
        <taxon>Desulfolunaceae</taxon>
        <taxon>Desulfoluna</taxon>
    </lineage>
</organism>
<evidence type="ECO:0000256" key="2">
    <source>
        <dbReference type="ARBA" id="ARBA00008163"/>
    </source>
</evidence>
<dbReference type="SUPFAM" id="SSF56935">
    <property type="entry name" value="Porins"/>
    <property type="match status" value="1"/>
</dbReference>
<evidence type="ECO:0000256" key="3">
    <source>
        <dbReference type="ARBA" id="ARBA00022452"/>
    </source>
</evidence>
<dbReference type="RefSeq" id="WP_236890739.1">
    <property type="nucleotide sequence ID" value="NZ_AP024488.1"/>
</dbReference>
<dbReference type="PANTHER" id="PTHR35093">
    <property type="entry name" value="OUTER MEMBRANE PROTEIN NMB0088-RELATED"/>
    <property type="match status" value="1"/>
</dbReference>
<evidence type="ECO:0008006" key="11">
    <source>
        <dbReference type="Google" id="ProtNLM"/>
    </source>
</evidence>
<protein>
    <recommendedName>
        <fullName evidence="11">Aromatic hydrocarbon degradation protein</fullName>
    </recommendedName>
</protein>
<keyword evidence="6" id="KW-0472">Membrane</keyword>
<feature type="chain" id="PRO_5047119398" description="Aromatic hydrocarbon degradation protein" evidence="8">
    <location>
        <begin position="25"/>
        <end position="390"/>
    </location>
</feature>
<dbReference type="Gene3D" id="2.40.160.60">
    <property type="entry name" value="Outer membrane protein transport protein (OMPP1/FadL/TodX)"/>
    <property type="match status" value="1"/>
</dbReference>
<keyword evidence="5 8" id="KW-0732">Signal</keyword>
<keyword evidence="7" id="KW-0998">Cell outer membrane</keyword>
<evidence type="ECO:0000256" key="5">
    <source>
        <dbReference type="ARBA" id="ARBA00022729"/>
    </source>
</evidence>
<dbReference type="PANTHER" id="PTHR35093:SF8">
    <property type="entry name" value="OUTER MEMBRANE PROTEIN NMB0088-RELATED"/>
    <property type="match status" value="1"/>
</dbReference>
<evidence type="ECO:0000313" key="10">
    <source>
        <dbReference type="Proteomes" id="UP001320148"/>
    </source>
</evidence>
<name>A0ABM7PB59_9BACT</name>
<keyword evidence="4" id="KW-0812">Transmembrane</keyword>
<evidence type="ECO:0000256" key="8">
    <source>
        <dbReference type="SAM" id="SignalP"/>
    </source>
</evidence>
<dbReference type="InterPro" id="IPR005017">
    <property type="entry name" value="OMPP1/FadL/TodX"/>
</dbReference>
<evidence type="ECO:0000256" key="1">
    <source>
        <dbReference type="ARBA" id="ARBA00004571"/>
    </source>
</evidence>
<evidence type="ECO:0000256" key="4">
    <source>
        <dbReference type="ARBA" id="ARBA00022692"/>
    </source>
</evidence>